<evidence type="ECO:0000313" key="3">
    <source>
        <dbReference type="Proteomes" id="UP000028725"/>
    </source>
</evidence>
<dbReference type="InterPro" id="IPR032871">
    <property type="entry name" value="AHH_dom_containing"/>
</dbReference>
<proteinExistence type="predicted"/>
<gene>
    <name evidence="2" type="ORF">DB31_3386</name>
</gene>
<dbReference type="EMBL" id="JMCB01000002">
    <property type="protein sequence ID" value="KFE71256.1"/>
    <property type="molecule type" value="Genomic_DNA"/>
</dbReference>
<dbReference type="STRING" id="394096.DB31_3386"/>
<dbReference type="AlphaFoldDB" id="A0A085WU93"/>
<sequence>MALRLSPRYMAPGFRDAAREMFRSPLFLASVTLSIIVYFSAWMLPEPLFSKAFAATLTARLALAVGLLELRNVALACLQLYREAQAAKTLKELEAIAERFGRALGGTALRVLVMVASYGVAKALPNVPPGGLGPLLNPPRFAMAGGGVVQSASTAHVVADGTLAIAGAALGTAASGVGRACSDGSQKKDGHQWHHLATDKNEASATRGGPWTPLFQRIFARAGMDLNDPANLVYLAGHQGPHPAAYHEAVYRTLLNAIARCSSVSECRSKLVTALEGLARDVCTPGSRLHQLATKPFE</sequence>
<evidence type="ECO:0000313" key="2">
    <source>
        <dbReference type="EMBL" id="KFE71256.1"/>
    </source>
</evidence>
<accession>A0A085WU93</accession>
<keyword evidence="1" id="KW-0812">Transmembrane</keyword>
<reference evidence="2 3" key="1">
    <citation type="submission" date="2014-04" db="EMBL/GenBank/DDBJ databases">
        <title>Genome assembly of Hyalangium minutum DSM 14724.</title>
        <authorList>
            <person name="Sharma G."/>
            <person name="Subramanian S."/>
        </authorList>
    </citation>
    <scope>NUCLEOTIDE SEQUENCE [LARGE SCALE GENOMIC DNA]</scope>
    <source>
        <strain evidence="2 3">DSM 14724</strain>
    </source>
</reference>
<evidence type="ECO:0000256" key="1">
    <source>
        <dbReference type="SAM" id="Phobius"/>
    </source>
</evidence>
<protein>
    <submittedName>
        <fullName evidence="2">Putative lipoprotein</fullName>
    </submittedName>
</protein>
<dbReference type="Pfam" id="PF14412">
    <property type="entry name" value="AHH"/>
    <property type="match status" value="1"/>
</dbReference>
<keyword evidence="1" id="KW-1133">Transmembrane helix</keyword>
<keyword evidence="3" id="KW-1185">Reference proteome</keyword>
<keyword evidence="2" id="KW-0449">Lipoprotein</keyword>
<dbReference type="Proteomes" id="UP000028725">
    <property type="component" value="Unassembled WGS sequence"/>
</dbReference>
<comment type="caution">
    <text evidence="2">The sequence shown here is derived from an EMBL/GenBank/DDBJ whole genome shotgun (WGS) entry which is preliminary data.</text>
</comment>
<organism evidence="2 3">
    <name type="scientific">Hyalangium minutum</name>
    <dbReference type="NCBI Taxonomy" id="394096"/>
    <lineage>
        <taxon>Bacteria</taxon>
        <taxon>Pseudomonadati</taxon>
        <taxon>Myxococcota</taxon>
        <taxon>Myxococcia</taxon>
        <taxon>Myxococcales</taxon>
        <taxon>Cystobacterineae</taxon>
        <taxon>Archangiaceae</taxon>
        <taxon>Hyalangium</taxon>
    </lineage>
</organism>
<feature type="transmembrane region" description="Helical" evidence="1">
    <location>
        <begin position="21"/>
        <end position="41"/>
    </location>
</feature>
<name>A0A085WU93_9BACT</name>
<keyword evidence="1" id="KW-0472">Membrane</keyword>